<gene>
    <name evidence="1" type="ORF">C7476_12242</name>
</gene>
<keyword evidence="2" id="KW-1185">Reference proteome</keyword>
<proteinExistence type="predicted"/>
<dbReference type="EMBL" id="QPJM01000022">
    <property type="protein sequence ID" value="RCW78730.1"/>
    <property type="molecule type" value="Genomic_DNA"/>
</dbReference>
<organism evidence="1 2">
    <name type="scientific">Phyllobacterium bourgognense</name>
    <dbReference type="NCBI Taxonomy" id="314236"/>
    <lineage>
        <taxon>Bacteria</taxon>
        <taxon>Pseudomonadati</taxon>
        <taxon>Pseudomonadota</taxon>
        <taxon>Alphaproteobacteria</taxon>
        <taxon>Hyphomicrobiales</taxon>
        <taxon>Phyllobacteriaceae</taxon>
        <taxon>Phyllobacterium</taxon>
    </lineage>
</organism>
<name>A0A368YES4_9HYPH</name>
<reference evidence="1 2" key="1">
    <citation type="submission" date="2018-07" db="EMBL/GenBank/DDBJ databases">
        <title>Genomic Encyclopedia of Type Strains, Phase III (KMG-III): the genomes of soil and plant-associated and newly described type strains.</title>
        <authorList>
            <person name="Whitman W."/>
        </authorList>
    </citation>
    <scope>NUCLEOTIDE SEQUENCE [LARGE SCALE GENOMIC DNA]</scope>
    <source>
        <strain evidence="1 2">31-25a</strain>
    </source>
</reference>
<sequence>MAVYGWSCSLSPSDSLAVAMTIRADPQPVSKSEYGTVVTAKAFADGSGNQCKVCIWGILDIFCCVPDAIMLTRIRVMHSRRRMNMSTKSRLIFVLTVLSIRRPQINVSCSTFEHAPLEYICRVSSFRPRAYGVGTN</sequence>
<dbReference type="Proteomes" id="UP000253324">
    <property type="component" value="Unassembled WGS sequence"/>
</dbReference>
<comment type="caution">
    <text evidence="1">The sequence shown here is derived from an EMBL/GenBank/DDBJ whole genome shotgun (WGS) entry which is preliminary data.</text>
</comment>
<protein>
    <submittedName>
        <fullName evidence="1">Uncharacterized protein</fullName>
    </submittedName>
</protein>
<dbReference type="AlphaFoldDB" id="A0A368YES4"/>
<evidence type="ECO:0000313" key="1">
    <source>
        <dbReference type="EMBL" id="RCW78730.1"/>
    </source>
</evidence>
<accession>A0A368YES4</accession>
<evidence type="ECO:0000313" key="2">
    <source>
        <dbReference type="Proteomes" id="UP000253324"/>
    </source>
</evidence>